<keyword evidence="2" id="KW-1185">Reference proteome</keyword>
<proteinExistence type="predicted"/>
<protein>
    <submittedName>
        <fullName evidence="1">140_t:CDS:1</fullName>
    </submittedName>
</protein>
<organism evidence="1 2">
    <name type="scientific">Dentiscutata heterogama</name>
    <dbReference type="NCBI Taxonomy" id="1316150"/>
    <lineage>
        <taxon>Eukaryota</taxon>
        <taxon>Fungi</taxon>
        <taxon>Fungi incertae sedis</taxon>
        <taxon>Mucoromycota</taxon>
        <taxon>Glomeromycotina</taxon>
        <taxon>Glomeromycetes</taxon>
        <taxon>Diversisporales</taxon>
        <taxon>Gigasporaceae</taxon>
        <taxon>Dentiscutata</taxon>
    </lineage>
</organism>
<reference evidence="1" key="1">
    <citation type="submission" date="2021-06" db="EMBL/GenBank/DDBJ databases">
        <authorList>
            <person name="Kallberg Y."/>
            <person name="Tangrot J."/>
            <person name="Rosling A."/>
        </authorList>
    </citation>
    <scope>NUCLEOTIDE SEQUENCE</scope>
    <source>
        <strain evidence="1">IL203A</strain>
    </source>
</reference>
<evidence type="ECO:0000313" key="1">
    <source>
        <dbReference type="EMBL" id="CAG8578740.1"/>
    </source>
</evidence>
<accession>A0ACA9MET4</accession>
<comment type="caution">
    <text evidence="1">The sequence shown here is derived from an EMBL/GenBank/DDBJ whole genome shotgun (WGS) entry which is preliminary data.</text>
</comment>
<gene>
    <name evidence="1" type="ORF">DHETER_LOCUS6375</name>
</gene>
<evidence type="ECO:0000313" key="2">
    <source>
        <dbReference type="Proteomes" id="UP000789702"/>
    </source>
</evidence>
<name>A0ACA9MET4_9GLOM</name>
<sequence>MSSVSDSNSFSNLSTPSNSFPANNSQRESFAFDDVSNIEHCVCPICNESMISIHQLYRHLYDIHDIHIDDIDDTSTDQRDGFIQLFKKAQSTILNPLSSKAKNIANLPQMAINKLNDLDSNWLDQQSDLVTKIHWQLEGENDICSNSTCDKSLNLRNGKHNCRKCGKLFCDAHCRVPMKLNKQAHHDPDGFWCRVCDDCFQSREEGNRLEKRLEKLAKVYATQSSPENNTQGGLKPPLTMMHRRRASEQSIVKWEDDASVTSCPLCETQFGKITNRRHHCRLCGRVVCEKCSSKVSLNSTSCS</sequence>
<feature type="non-terminal residue" evidence="1">
    <location>
        <position position="303"/>
    </location>
</feature>
<dbReference type="EMBL" id="CAJVPU010007965">
    <property type="protein sequence ID" value="CAG8578740.1"/>
    <property type="molecule type" value="Genomic_DNA"/>
</dbReference>
<dbReference type="Proteomes" id="UP000789702">
    <property type="component" value="Unassembled WGS sequence"/>
</dbReference>